<dbReference type="HOGENOM" id="CLU_074506_0_0_2"/>
<proteinExistence type="predicted"/>
<name>A0B6B2_METTP</name>
<evidence type="ECO:0000313" key="2">
    <source>
        <dbReference type="Proteomes" id="UP000000674"/>
    </source>
</evidence>
<evidence type="ECO:0000313" key="1">
    <source>
        <dbReference type="EMBL" id="ABK14236.1"/>
    </source>
</evidence>
<sequence length="328" mass="36185">MRSLKKNVLMASLVVILVVGSSYAGPWDLNPGKEALKHTHHSEGDVTGEGFVMVYQNINTNNLSAVEYMHGSGSFDVADIIDSAQKTTHGSYYYYQSLSTGKIVPEWKQQWTGANSEIKLTRQSDMTQSPMTFAYGTGWYASHPITYNSLLKDRTVAKSYQEGSMMLHQLEYARGFVGDVAVELNCTGPTETKNGYGLASMNLEDKVIQGTVHVAELLTNPQTYKSDGKKLSKSSKVLGVKGALIEIDENYIGNFDIQRNMKLEVTKSKAVTMDDWLPCCMGGFFDVPDYSKANKGQIGIFDCTCRETSLSTFKPAWNGTTAQFTTGK</sequence>
<dbReference type="Proteomes" id="UP000000674">
    <property type="component" value="Chromosome"/>
</dbReference>
<gene>
    <name evidence="1" type="ordered locus">Mthe_0445</name>
</gene>
<dbReference type="STRING" id="349307.Mthe_0445"/>
<dbReference type="EMBL" id="CP000477">
    <property type="protein sequence ID" value="ABK14236.1"/>
    <property type="molecule type" value="Genomic_DNA"/>
</dbReference>
<protein>
    <submittedName>
        <fullName evidence="1">Uncharacterized protein</fullName>
    </submittedName>
</protein>
<accession>A0B6B2</accession>
<organism evidence="1 2">
    <name type="scientific">Methanothrix thermoacetophila (strain DSM 6194 / JCM 14653 / NBRC 101360 / PT)</name>
    <name type="common">Methanosaeta thermophila</name>
    <dbReference type="NCBI Taxonomy" id="349307"/>
    <lineage>
        <taxon>Archaea</taxon>
        <taxon>Methanobacteriati</taxon>
        <taxon>Methanobacteriota</taxon>
        <taxon>Stenosarchaea group</taxon>
        <taxon>Methanomicrobia</taxon>
        <taxon>Methanotrichales</taxon>
        <taxon>Methanotrichaceae</taxon>
        <taxon>Methanothrix</taxon>
    </lineage>
</organism>
<dbReference type="KEGG" id="mtp:Mthe_0445"/>
<keyword evidence="2" id="KW-1185">Reference proteome</keyword>
<dbReference type="AlphaFoldDB" id="A0B6B2"/>
<reference evidence="1 2" key="1">
    <citation type="submission" date="2006-10" db="EMBL/GenBank/DDBJ databases">
        <title>Complete sequence of Methanosaeta thermophila PT.</title>
        <authorList>
            <consortium name="US DOE Joint Genome Institute"/>
            <person name="Copeland A."/>
            <person name="Lucas S."/>
            <person name="Lapidus A."/>
            <person name="Barry K."/>
            <person name="Detter J.C."/>
            <person name="Glavina del Rio T."/>
            <person name="Hammon N."/>
            <person name="Israni S."/>
            <person name="Pitluck S."/>
            <person name="Chain P."/>
            <person name="Malfatti S."/>
            <person name="Shin M."/>
            <person name="Vergez L."/>
            <person name="Schmutz J."/>
            <person name="Larimer F."/>
            <person name="Land M."/>
            <person name="Hauser L."/>
            <person name="Kyrpides N."/>
            <person name="Kim E."/>
            <person name="Smith K.S."/>
            <person name="Ingram-Smith C."/>
            <person name="Richardson P."/>
        </authorList>
    </citation>
    <scope>NUCLEOTIDE SEQUENCE [LARGE SCALE GENOMIC DNA]</scope>
    <source>
        <strain evidence="2">DSM 6194 / JCM 14653 / NBRC 101360 / PT</strain>
    </source>
</reference>